<organism evidence="1 2">
    <name type="scientific">Macroventuria anomochaeta</name>
    <dbReference type="NCBI Taxonomy" id="301207"/>
    <lineage>
        <taxon>Eukaryota</taxon>
        <taxon>Fungi</taxon>
        <taxon>Dikarya</taxon>
        <taxon>Ascomycota</taxon>
        <taxon>Pezizomycotina</taxon>
        <taxon>Dothideomycetes</taxon>
        <taxon>Pleosporomycetidae</taxon>
        <taxon>Pleosporales</taxon>
        <taxon>Pleosporineae</taxon>
        <taxon>Didymellaceae</taxon>
        <taxon>Macroventuria</taxon>
    </lineage>
</organism>
<dbReference type="Proteomes" id="UP000799754">
    <property type="component" value="Unassembled WGS sequence"/>
</dbReference>
<keyword evidence="1" id="KW-0808">Transferase</keyword>
<keyword evidence="1" id="KW-0012">Acyltransferase</keyword>
<feature type="non-terminal residue" evidence="1">
    <location>
        <position position="1"/>
    </location>
</feature>
<protein>
    <submittedName>
        <fullName evidence="1">CoA-dependent acyltransferase</fullName>
    </submittedName>
</protein>
<evidence type="ECO:0000313" key="2">
    <source>
        <dbReference type="Proteomes" id="UP000799754"/>
    </source>
</evidence>
<comment type="caution">
    <text evidence="1">The sequence shown here is derived from an EMBL/GenBank/DDBJ whole genome shotgun (WGS) entry which is preliminary data.</text>
</comment>
<reference evidence="1" key="1">
    <citation type="journal article" date="2020" name="Stud. Mycol.">
        <title>101 Dothideomycetes genomes: a test case for predicting lifestyles and emergence of pathogens.</title>
        <authorList>
            <person name="Haridas S."/>
            <person name="Albert R."/>
            <person name="Binder M."/>
            <person name="Bloem J."/>
            <person name="Labutti K."/>
            <person name="Salamov A."/>
            <person name="Andreopoulos B."/>
            <person name="Baker S."/>
            <person name="Barry K."/>
            <person name="Bills G."/>
            <person name="Bluhm B."/>
            <person name="Cannon C."/>
            <person name="Castanera R."/>
            <person name="Culley D."/>
            <person name="Daum C."/>
            <person name="Ezra D."/>
            <person name="Gonzalez J."/>
            <person name="Henrissat B."/>
            <person name="Kuo A."/>
            <person name="Liang C."/>
            <person name="Lipzen A."/>
            <person name="Lutzoni F."/>
            <person name="Magnuson J."/>
            <person name="Mondo S."/>
            <person name="Nolan M."/>
            <person name="Ohm R."/>
            <person name="Pangilinan J."/>
            <person name="Park H.-J."/>
            <person name="Ramirez L."/>
            <person name="Alfaro M."/>
            <person name="Sun H."/>
            <person name="Tritt A."/>
            <person name="Yoshinaga Y."/>
            <person name="Zwiers L.-H."/>
            <person name="Turgeon B."/>
            <person name="Goodwin S."/>
            <person name="Spatafora J."/>
            <person name="Crous P."/>
            <person name="Grigoriev I."/>
        </authorList>
    </citation>
    <scope>NUCLEOTIDE SEQUENCE</scope>
    <source>
        <strain evidence="1">CBS 525.71</strain>
    </source>
</reference>
<evidence type="ECO:0000313" key="1">
    <source>
        <dbReference type="EMBL" id="KAF2624097.1"/>
    </source>
</evidence>
<sequence length="88" mass="9654">ATVLRAAWAIVLARHCEMDDVCFGVSISGRHAPVPGLEKMASPLVTTFPVRLRLGPKQKVTNLLRHVQAHASAMTPHEQFGLQNMTKL</sequence>
<name>A0ACB6RT60_9PLEO</name>
<gene>
    <name evidence="1" type="ORF">BU25DRAFT_303821</name>
</gene>
<feature type="non-terminal residue" evidence="1">
    <location>
        <position position="88"/>
    </location>
</feature>
<dbReference type="EMBL" id="MU006733">
    <property type="protein sequence ID" value="KAF2624097.1"/>
    <property type="molecule type" value="Genomic_DNA"/>
</dbReference>
<keyword evidence="2" id="KW-1185">Reference proteome</keyword>
<proteinExistence type="predicted"/>
<accession>A0ACB6RT60</accession>